<dbReference type="InterPro" id="IPR020966">
    <property type="entry name" value="ALMT"/>
</dbReference>
<evidence type="ECO:0000256" key="1">
    <source>
        <dbReference type="ARBA" id="ARBA00004141"/>
    </source>
</evidence>
<keyword evidence="7 9" id="KW-0472">Membrane</keyword>
<keyword evidence="6" id="KW-0406">Ion transport</keyword>
<feature type="transmembrane region" description="Helical" evidence="9">
    <location>
        <begin position="115"/>
        <end position="135"/>
    </location>
</feature>
<dbReference type="EMBL" id="RXIC02000023">
    <property type="protein sequence ID" value="KAB1212621.1"/>
    <property type="molecule type" value="Genomic_DNA"/>
</dbReference>
<keyword evidence="4 9" id="KW-0812">Transmembrane</keyword>
<evidence type="ECO:0000256" key="2">
    <source>
        <dbReference type="ARBA" id="ARBA00007079"/>
    </source>
</evidence>
<dbReference type="GO" id="GO:0034220">
    <property type="term" value="P:monoatomic ion transmembrane transport"/>
    <property type="evidence" value="ECO:0007669"/>
    <property type="project" value="UniProtKB-KW"/>
</dbReference>
<comment type="subcellular location">
    <subcellularLocation>
        <location evidence="1">Membrane</location>
        <topology evidence="1">Multi-pass membrane protein</topology>
    </subcellularLocation>
</comment>
<evidence type="ECO:0000256" key="7">
    <source>
        <dbReference type="ARBA" id="ARBA00023136"/>
    </source>
</evidence>
<keyword evidence="8" id="KW-0407">Ion channel</keyword>
<evidence type="ECO:0000256" key="5">
    <source>
        <dbReference type="ARBA" id="ARBA00022989"/>
    </source>
</evidence>
<feature type="transmembrane region" description="Helical" evidence="9">
    <location>
        <begin position="338"/>
        <end position="355"/>
    </location>
</feature>
<evidence type="ECO:0000256" key="4">
    <source>
        <dbReference type="ARBA" id="ARBA00022692"/>
    </source>
</evidence>
<feature type="transmembrane region" description="Helical" evidence="9">
    <location>
        <begin position="84"/>
        <end position="103"/>
    </location>
</feature>
<evidence type="ECO:0000256" key="6">
    <source>
        <dbReference type="ARBA" id="ARBA00023065"/>
    </source>
</evidence>
<evidence type="ECO:0000256" key="9">
    <source>
        <dbReference type="SAM" id="Phobius"/>
    </source>
</evidence>
<keyword evidence="5 9" id="KW-1133">Transmembrane helix</keyword>
<sequence>MAAKLGSFRYTFSEKRERLLSGKGYSELAGFLPIGADEEEGEAANRCSCCSLRSLSNKASRAWKSVQDVAYEAWKMGLSDPRKIIFSAKMGLSLMLISLLIFLKEPIEEVGRYSIWAILTVVVVFEFSIGQELNVQKVHIFGAQRAGGSLDPKQQGQQVAGKANKWPEKPPGPLLNDQVPASIFPYQNRVQGEPLVTEDYKTEQSPRGLSTPKLTIMQEHMPTTTIKTLAAVGGTLGNKDALSLTLLTISDSTSTSFCLFGQYKVGATLSKGFNRGLGTLSAGGLALGMAELSQLAGEWEEVVIVLSIFIDLFLTMWFPGLCATYAKLHPTLKPYEYGFRVFLLTYCFITISGYRTGEFIHTAVTRFLLIALGAGVCLVVNICIYPIWAGEDLHNLVAKNFVGVAKSLEGCVNGYLNCVEYERVPSKILTYQASDDPLYSGYRSAVESTSQEDALMGFAIWEPPHGPYKMLKYPWKNYVKVSGALRHCAFTVMALHGCMLSEIQAPAERRQFFRSELQRVGSEGAKVLRELGNKVKKMEKLGSIDILYEVHEAAEELQNKVDKKSYLLVSSESWEIGNPHELGPQDLLVLDEDENNILQHKSLSEAELDLRSPAVPKSWDGHIETGVMNSPLPAGDLLTKQISWPRRVSFNADAVPIVEESKTYENASALALATFISLLIEFVARLQNLVAAFEELSDKANFKEPVVDQSAAVEASGFWNRFLNWRKS</sequence>
<evidence type="ECO:0000313" key="10">
    <source>
        <dbReference type="EMBL" id="KAB1212621.1"/>
    </source>
</evidence>
<proteinExistence type="inferred from homology"/>
<gene>
    <name evidence="10" type="ORF">CJ030_MR5G022588</name>
</gene>
<evidence type="ECO:0000313" key="11">
    <source>
        <dbReference type="Proteomes" id="UP000516437"/>
    </source>
</evidence>
<protein>
    <submittedName>
        <fullName evidence="10">Aluminum-activated malate transporter 9</fullName>
    </submittedName>
</protein>
<evidence type="ECO:0000256" key="8">
    <source>
        <dbReference type="ARBA" id="ARBA00023303"/>
    </source>
</evidence>
<dbReference type="OrthoDB" id="68611at2759"/>
<dbReference type="PANTHER" id="PTHR31086">
    <property type="entry name" value="ALUMINUM-ACTIVATED MALATE TRANSPORTER 10"/>
    <property type="match status" value="1"/>
</dbReference>
<evidence type="ECO:0000256" key="3">
    <source>
        <dbReference type="ARBA" id="ARBA00022448"/>
    </source>
</evidence>
<dbReference type="GO" id="GO:0015743">
    <property type="term" value="P:malate transport"/>
    <property type="evidence" value="ECO:0007669"/>
    <property type="project" value="InterPro"/>
</dbReference>
<dbReference type="Pfam" id="PF11744">
    <property type="entry name" value="ALMT"/>
    <property type="match status" value="2"/>
</dbReference>
<name>A0A6A1VIJ3_9ROSI</name>
<feature type="transmembrane region" description="Helical" evidence="9">
    <location>
        <begin position="302"/>
        <end position="326"/>
    </location>
</feature>
<accession>A0A6A1VIJ3</accession>
<keyword evidence="3" id="KW-0813">Transport</keyword>
<reference evidence="10 11" key="1">
    <citation type="journal article" date="2019" name="Plant Biotechnol. J.">
        <title>The red bayberry genome and genetic basis of sex determination.</title>
        <authorList>
            <person name="Jia H.M."/>
            <person name="Jia H.J."/>
            <person name="Cai Q.L."/>
            <person name="Wang Y."/>
            <person name="Zhao H.B."/>
            <person name="Yang W.F."/>
            <person name="Wang G.Y."/>
            <person name="Li Y.H."/>
            <person name="Zhan D.L."/>
            <person name="Shen Y.T."/>
            <person name="Niu Q.F."/>
            <person name="Chang L."/>
            <person name="Qiu J."/>
            <person name="Zhao L."/>
            <person name="Xie H.B."/>
            <person name="Fu W.Y."/>
            <person name="Jin J."/>
            <person name="Li X.W."/>
            <person name="Jiao Y."/>
            <person name="Zhou C.C."/>
            <person name="Tu T."/>
            <person name="Chai C.Y."/>
            <person name="Gao J.L."/>
            <person name="Fan L.J."/>
            <person name="van de Weg E."/>
            <person name="Wang J.Y."/>
            <person name="Gao Z.S."/>
        </authorList>
    </citation>
    <scope>NUCLEOTIDE SEQUENCE [LARGE SCALE GENOMIC DNA]</scope>
    <source>
        <tissue evidence="10">Leaves</tissue>
    </source>
</reference>
<organism evidence="10 11">
    <name type="scientific">Morella rubra</name>
    <name type="common">Chinese bayberry</name>
    <dbReference type="NCBI Taxonomy" id="262757"/>
    <lineage>
        <taxon>Eukaryota</taxon>
        <taxon>Viridiplantae</taxon>
        <taxon>Streptophyta</taxon>
        <taxon>Embryophyta</taxon>
        <taxon>Tracheophyta</taxon>
        <taxon>Spermatophyta</taxon>
        <taxon>Magnoliopsida</taxon>
        <taxon>eudicotyledons</taxon>
        <taxon>Gunneridae</taxon>
        <taxon>Pentapetalae</taxon>
        <taxon>rosids</taxon>
        <taxon>fabids</taxon>
        <taxon>Fagales</taxon>
        <taxon>Myricaceae</taxon>
        <taxon>Morella</taxon>
    </lineage>
</organism>
<keyword evidence="11" id="KW-1185">Reference proteome</keyword>
<dbReference type="AlphaFoldDB" id="A0A6A1VIJ3"/>
<comment type="caution">
    <text evidence="10">The sequence shown here is derived from an EMBL/GenBank/DDBJ whole genome shotgun (WGS) entry which is preliminary data.</text>
</comment>
<feature type="transmembrane region" description="Helical" evidence="9">
    <location>
        <begin position="367"/>
        <end position="388"/>
    </location>
</feature>
<dbReference type="GO" id="GO:0016020">
    <property type="term" value="C:membrane"/>
    <property type="evidence" value="ECO:0007669"/>
    <property type="project" value="UniProtKB-SubCell"/>
</dbReference>
<comment type="similarity">
    <text evidence="2">Belongs to the aromatic acid exporter (TC 2.A.85) family.</text>
</comment>
<dbReference type="Proteomes" id="UP000516437">
    <property type="component" value="Chromosome 5"/>
</dbReference>